<dbReference type="PANTHER" id="PTHR10819:SF3">
    <property type="entry name" value="PHOSPHOTRIESTERASE-RELATED PROTEIN"/>
    <property type="match status" value="1"/>
</dbReference>
<dbReference type="GO" id="GO:0008270">
    <property type="term" value="F:zinc ion binding"/>
    <property type="evidence" value="ECO:0007669"/>
    <property type="project" value="InterPro"/>
</dbReference>
<keyword evidence="2" id="KW-0378">Hydrolase</keyword>
<dbReference type="InterPro" id="IPR032466">
    <property type="entry name" value="Metal_Hydrolase"/>
</dbReference>
<dbReference type="STRING" id="56779.SAMN05421834_10242"/>
<sequence>MINILNKEITPAEMGITMYHEHLTIDLSDQKKDLDARLGGEELVEDLKIVKKAGVKTIVELTNIGMGRDIDRLEFLASVFDFNIIASTGFYKEPYLPGFFYQKNREQLAELMISEIKDGIDGTNIKAGVIGEVGTSQKVTDAEKKLLQAAALAQIETGVPIITHLTLGCCGFEQLKILKEAGAELSKLALSHLDLAADINYVLQLAEKGVFIGIDTIGKLQYQSDEFRIKLIKELIKAGYEEQILLSTDITRLSHLSVNGGHSYQYLFEEFIPKLKQANVSRDLIDRIIRDNPAKLFS</sequence>
<evidence type="ECO:0000313" key="6">
    <source>
        <dbReference type="Proteomes" id="UP000185669"/>
    </source>
</evidence>
<feature type="binding site" evidence="3">
    <location>
        <position position="164"/>
    </location>
    <ligand>
        <name>a divalent metal cation</name>
        <dbReference type="ChEBI" id="CHEBI:60240"/>
        <label>2</label>
    </ligand>
</feature>
<dbReference type="Pfam" id="PF02126">
    <property type="entry name" value="PTE"/>
    <property type="match status" value="1"/>
</dbReference>
<dbReference type="RefSeq" id="WP_200805212.1">
    <property type="nucleotide sequence ID" value="NZ_FTNC01000002.1"/>
</dbReference>
<dbReference type="Proteomes" id="UP000185669">
    <property type="component" value="Unassembled WGS sequence"/>
</dbReference>
<dbReference type="PIRSF" id="PIRSF016839">
    <property type="entry name" value="PhP"/>
    <property type="match status" value="1"/>
</dbReference>
<feature type="binding site" evidence="3">
    <location>
        <position position="132"/>
    </location>
    <ligand>
        <name>a divalent metal cation</name>
        <dbReference type="ChEBI" id="CHEBI:60240"/>
        <label>1</label>
    </ligand>
</feature>
<evidence type="ECO:0000256" key="4">
    <source>
        <dbReference type="PROSITE-ProRule" id="PRU00679"/>
    </source>
</evidence>
<evidence type="ECO:0000256" key="1">
    <source>
        <dbReference type="ARBA" id="ARBA00022723"/>
    </source>
</evidence>
<feature type="binding site" evidence="3">
    <location>
        <position position="249"/>
    </location>
    <ligand>
        <name>a divalent metal cation</name>
        <dbReference type="ChEBI" id="CHEBI:60240"/>
        <label>1</label>
    </ligand>
</feature>
<dbReference type="PANTHER" id="PTHR10819">
    <property type="entry name" value="PHOSPHOTRIESTERASE-RELATED"/>
    <property type="match status" value="1"/>
</dbReference>
<evidence type="ECO:0000256" key="3">
    <source>
        <dbReference type="PIRSR" id="PIRSR601559-52"/>
    </source>
</evidence>
<protein>
    <submittedName>
        <fullName evidence="5">Phosphotriesterase-related protein</fullName>
    </submittedName>
</protein>
<evidence type="ECO:0000313" key="5">
    <source>
        <dbReference type="EMBL" id="SIQ19130.1"/>
    </source>
</evidence>
<dbReference type="GO" id="GO:0016787">
    <property type="term" value="F:hydrolase activity"/>
    <property type="evidence" value="ECO:0007669"/>
    <property type="project" value="UniProtKB-KW"/>
</dbReference>
<dbReference type="PROSITE" id="PS51347">
    <property type="entry name" value="PHOSPHOTRIESTERASE_2"/>
    <property type="match status" value="1"/>
</dbReference>
<dbReference type="SUPFAM" id="SSF51556">
    <property type="entry name" value="Metallo-dependent hydrolases"/>
    <property type="match status" value="1"/>
</dbReference>
<dbReference type="AlphaFoldDB" id="A0A1N6QR66"/>
<keyword evidence="1 3" id="KW-0479">Metal-binding</keyword>
<evidence type="ECO:0000256" key="2">
    <source>
        <dbReference type="ARBA" id="ARBA00022801"/>
    </source>
</evidence>
<organism evidence="5 6">
    <name type="scientific">Halanaerobium kushneri</name>
    <dbReference type="NCBI Taxonomy" id="56779"/>
    <lineage>
        <taxon>Bacteria</taxon>
        <taxon>Bacillati</taxon>
        <taxon>Bacillota</taxon>
        <taxon>Clostridia</taxon>
        <taxon>Halanaerobiales</taxon>
        <taxon>Halanaerobiaceae</taxon>
        <taxon>Halanaerobium</taxon>
    </lineage>
</organism>
<feature type="binding site" evidence="3">
    <location>
        <position position="22"/>
    </location>
    <ligand>
        <name>a divalent metal cation</name>
        <dbReference type="ChEBI" id="CHEBI:60240"/>
        <label>1</label>
    </ligand>
</feature>
<accession>A0A1N6QR66</accession>
<comment type="similarity">
    <text evidence="4">Belongs to the metallo-dependent hydrolases superfamily. Phosphotriesterase family.</text>
</comment>
<keyword evidence="6" id="KW-1185">Reference proteome</keyword>
<dbReference type="InterPro" id="IPR001559">
    <property type="entry name" value="Phosphotriesterase"/>
</dbReference>
<gene>
    <name evidence="5" type="ORF">SAMN05421834_10242</name>
</gene>
<feature type="binding site" evidence="3">
    <location>
        <position position="20"/>
    </location>
    <ligand>
        <name>a divalent metal cation</name>
        <dbReference type="ChEBI" id="CHEBI:60240"/>
        <label>1</label>
    </ligand>
</feature>
<feature type="binding site" evidence="3">
    <location>
        <position position="132"/>
    </location>
    <ligand>
        <name>a divalent metal cation</name>
        <dbReference type="ChEBI" id="CHEBI:60240"/>
        <label>2</label>
    </ligand>
</feature>
<dbReference type="Gene3D" id="3.20.20.140">
    <property type="entry name" value="Metal-dependent hydrolases"/>
    <property type="match status" value="1"/>
</dbReference>
<comment type="caution">
    <text evidence="4">Lacks conserved residue(s) required for the propagation of feature annotation.</text>
</comment>
<comment type="cofactor">
    <cofactor evidence="3">
        <name>a divalent metal cation</name>
        <dbReference type="ChEBI" id="CHEBI:60240"/>
    </cofactor>
    <text evidence="3">Binds 2 divalent metal cations per subunit.</text>
</comment>
<dbReference type="EMBL" id="FTNC01000002">
    <property type="protein sequence ID" value="SIQ19130.1"/>
    <property type="molecule type" value="Genomic_DNA"/>
</dbReference>
<reference evidence="6" key="1">
    <citation type="submission" date="2017-01" db="EMBL/GenBank/DDBJ databases">
        <authorList>
            <person name="Varghese N."/>
            <person name="Submissions S."/>
        </authorList>
    </citation>
    <scope>NUCLEOTIDE SEQUENCE [LARGE SCALE GENOMIC DNA]</scope>
    <source>
        <strain evidence="6">ATCC 700103</strain>
    </source>
</reference>
<proteinExistence type="inferred from homology"/>
<name>A0A1N6QR66_9FIRM</name>
<feature type="binding site" evidence="3">
    <location>
        <position position="192"/>
    </location>
    <ligand>
        <name>a divalent metal cation</name>
        <dbReference type="ChEBI" id="CHEBI:60240"/>
        <label>2</label>
    </ligand>
</feature>